<feature type="region of interest" description="Disordered" evidence="1">
    <location>
        <begin position="1"/>
        <end position="69"/>
    </location>
</feature>
<evidence type="ECO:0000313" key="2">
    <source>
        <dbReference type="EMBL" id="CCB52298.1"/>
    </source>
</evidence>
<sequence length="212" mass="23403">MQAEFVTHADLIPLRTEQEETRDLTTAIQEQAPKGLGLKSTEQSENPIQNKHPRNSSMTESGADKNPELNEKLQGASGVLLGSQATSSRSEQEKELTTAAQQKAWEIRNSGVLIDMDLELTEGSHYLAQNKIPTSSPITHDSAGQDSANDVSHNKQKGNGLDRSKLPLESSYLKLFQLVNHTLLFHAQIQMTTASCFCKICQFATKVQTRQI</sequence>
<evidence type="ECO:0000313" key="3">
    <source>
        <dbReference type="Proteomes" id="UP000009183"/>
    </source>
</evidence>
<reference evidence="3" key="1">
    <citation type="journal article" date="2007" name="Nature">
        <title>The grapevine genome sequence suggests ancestral hexaploidization in major angiosperm phyla.</title>
        <authorList>
            <consortium name="The French-Italian Public Consortium for Grapevine Genome Characterization."/>
            <person name="Jaillon O."/>
            <person name="Aury J.-M."/>
            <person name="Noel B."/>
            <person name="Policriti A."/>
            <person name="Clepet C."/>
            <person name="Casagrande A."/>
            <person name="Choisne N."/>
            <person name="Aubourg S."/>
            <person name="Vitulo N."/>
            <person name="Jubin C."/>
            <person name="Vezzi A."/>
            <person name="Legeai F."/>
            <person name="Hugueney P."/>
            <person name="Dasilva C."/>
            <person name="Horner D."/>
            <person name="Mica E."/>
            <person name="Jublot D."/>
            <person name="Poulain J."/>
            <person name="Bruyere C."/>
            <person name="Billault A."/>
            <person name="Segurens B."/>
            <person name="Gouyvenoux M."/>
            <person name="Ugarte E."/>
            <person name="Cattonaro F."/>
            <person name="Anthouard V."/>
            <person name="Vico V."/>
            <person name="Del Fabbro C."/>
            <person name="Alaux M."/>
            <person name="Di Gaspero G."/>
            <person name="Dumas V."/>
            <person name="Felice N."/>
            <person name="Paillard S."/>
            <person name="Juman I."/>
            <person name="Moroldo M."/>
            <person name="Scalabrin S."/>
            <person name="Canaguier A."/>
            <person name="Le Clainche I."/>
            <person name="Malacrida G."/>
            <person name="Durand E."/>
            <person name="Pesole G."/>
            <person name="Laucou V."/>
            <person name="Chatelet P."/>
            <person name="Merdinoglu D."/>
            <person name="Delledonne M."/>
            <person name="Pezzotti M."/>
            <person name="Lecharny A."/>
            <person name="Scarpelli C."/>
            <person name="Artiguenave F."/>
            <person name="Pe M.E."/>
            <person name="Valle G."/>
            <person name="Morgante M."/>
            <person name="Caboche M."/>
            <person name="Adam-Blondon A.-F."/>
            <person name="Weissenbach J."/>
            <person name="Quetier F."/>
            <person name="Wincker P."/>
        </authorList>
    </citation>
    <scope>NUCLEOTIDE SEQUENCE [LARGE SCALE GENOMIC DNA]</scope>
    <source>
        <strain evidence="3">cv. Pinot noir / PN40024</strain>
    </source>
</reference>
<dbReference type="AlphaFoldDB" id="F6HJA0"/>
<dbReference type="InParanoid" id="F6HJA0"/>
<evidence type="ECO:0000256" key="1">
    <source>
        <dbReference type="SAM" id="MobiDB-lite"/>
    </source>
</evidence>
<keyword evidence="3" id="KW-1185">Reference proteome</keyword>
<feature type="compositionally biased region" description="Polar residues" evidence="1">
    <location>
        <begin position="40"/>
        <end position="60"/>
    </location>
</feature>
<dbReference type="PaxDb" id="29760-VIT_18s0122g00030.t01"/>
<dbReference type="Proteomes" id="UP000009183">
    <property type="component" value="Chromosome 18, unordered"/>
</dbReference>
<gene>
    <name evidence="2" type="ordered locus">VIT_18s0122g00030</name>
</gene>
<feature type="compositionally biased region" description="Polar residues" evidence="1">
    <location>
        <begin position="131"/>
        <end position="151"/>
    </location>
</feature>
<organism evidence="2 3">
    <name type="scientific">Vitis vinifera</name>
    <name type="common">Grape</name>
    <dbReference type="NCBI Taxonomy" id="29760"/>
    <lineage>
        <taxon>Eukaryota</taxon>
        <taxon>Viridiplantae</taxon>
        <taxon>Streptophyta</taxon>
        <taxon>Embryophyta</taxon>
        <taxon>Tracheophyta</taxon>
        <taxon>Spermatophyta</taxon>
        <taxon>Magnoliopsida</taxon>
        <taxon>eudicotyledons</taxon>
        <taxon>Gunneridae</taxon>
        <taxon>Pentapetalae</taxon>
        <taxon>rosids</taxon>
        <taxon>Vitales</taxon>
        <taxon>Vitaceae</taxon>
        <taxon>Viteae</taxon>
        <taxon>Vitis</taxon>
    </lineage>
</organism>
<protein>
    <submittedName>
        <fullName evidence="2">Uncharacterized protein</fullName>
    </submittedName>
</protein>
<accession>F6HJA0</accession>
<dbReference type="HOGENOM" id="CLU_1301631_0_0_1"/>
<dbReference type="EMBL" id="FN595771">
    <property type="protein sequence ID" value="CCB52298.1"/>
    <property type="molecule type" value="Genomic_DNA"/>
</dbReference>
<feature type="region of interest" description="Disordered" evidence="1">
    <location>
        <begin position="131"/>
        <end position="163"/>
    </location>
</feature>
<name>F6HJA0_VITVI</name>
<proteinExistence type="predicted"/>